<accession>A0AA37WU37</accession>
<evidence type="ECO:0000313" key="1">
    <source>
        <dbReference type="EMBL" id="GLS72819.1"/>
    </source>
</evidence>
<dbReference type="Proteomes" id="UP001157440">
    <property type="component" value="Unassembled WGS sequence"/>
</dbReference>
<keyword evidence="2" id="KW-1185">Reference proteome</keyword>
<evidence type="ECO:0000313" key="2">
    <source>
        <dbReference type="Proteomes" id="UP001157440"/>
    </source>
</evidence>
<name>A0AA37WU37_9HYPH</name>
<comment type="caution">
    <text evidence="1">The sequence shown here is derived from an EMBL/GenBank/DDBJ whole genome shotgun (WGS) entry which is preliminary data.</text>
</comment>
<reference evidence="2" key="1">
    <citation type="journal article" date="2019" name="Int. J. Syst. Evol. Microbiol.">
        <title>The Global Catalogue of Microorganisms (GCM) 10K type strain sequencing project: providing services to taxonomists for standard genome sequencing and annotation.</title>
        <authorList>
            <consortium name="The Broad Institute Genomics Platform"/>
            <consortium name="The Broad Institute Genome Sequencing Center for Infectious Disease"/>
            <person name="Wu L."/>
            <person name="Ma J."/>
        </authorList>
    </citation>
    <scope>NUCLEOTIDE SEQUENCE [LARGE SCALE GENOMIC DNA]</scope>
    <source>
        <strain evidence="2">NBRC 103632</strain>
    </source>
</reference>
<evidence type="ECO:0008006" key="3">
    <source>
        <dbReference type="Google" id="ProtNLM"/>
    </source>
</evidence>
<gene>
    <name evidence="1" type="ORF">GCM10007890_48340</name>
</gene>
<proteinExistence type="predicted"/>
<dbReference type="RefSeq" id="WP_089231486.1">
    <property type="nucleotide sequence ID" value="NZ_BPQZ01000003.1"/>
</dbReference>
<sequence length="186" mass="19270">MREIAGLATATALCVLNLSHAARAEEAPGREAPFGLAWGPVATVPRPLKVDREANLTGLYYPSGWGPATGSETAEVVLVVCRDEGLQEMVWVGVPLSGEALERSRRTIHDEGVRRYGEPGPGPSAGSEVWPGGRALLASRGTADGRRQLVMAAFGPGYAACSQAHRAATGHPAGAHVADLIGTDGP</sequence>
<dbReference type="EMBL" id="BSPL01000023">
    <property type="protein sequence ID" value="GLS72819.1"/>
    <property type="molecule type" value="Genomic_DNA"/>
</dbReference>
<dbReference type="AlphaFoldDB" id="A0AA37WU37"/>
<protein>
    <recommendedName>
        <fullName evidence="3">Threonyl-trna synthetase</fullName>
    </recommendedName>
</protein>
<organism evidence="1 2">
    <name type="scientific">Methylobacterium tardum</name>
    <dbReference type="NCBI Taxonomy" id="374432"/>
    <lineage>
        <taxon>Bacteria</taxon>
        <taxon>Pseudomonadati</taxon>
        <taxon>Pseudomonadota</taxon>
        <taxon>Alphaproteobacteria</taxon>
        <taxon>Hyphomicrobiales</taxon>
        <taxon>Methylobacteriaceae</taxon>
        <taxon>Methylobacterium</taxon>
    </lineage>
</organism>